<evidence type="ECO:0000313" key="2">
    <source>
        <dbReference type="EMBL" id="TRY74415.1"/>
    </source>
</evidence>
<organism evidence="2 3">
    <name type="scientific">Tigriopus californicus</name>
    <name type="common">Marine copepod</name>
    <dbReference type="NCBI Taxonomy" id="6832"/>
    <lineage>
        <taxon>Eukaryota</taxon>
        <taxon>Metazoa</taxon>
        <taxon>Ecdysozoa</taxon>
        <taxon>Arthropoda</taxon>
        <taxon>Crustacea</taxon>
        <taxon>Multicrustacea</taxon>
        <taxon>Hexanauplia</taxon>
        <taxon>Copepoda</taxon>
        <taxon>Harpacticoida</taxon>
        <taxon>Harpacticidae</taxon>
        <taxon>Tigriopus</taxon>
    </lineage>
</organism>
<protein>
    <recommendedName>
        <fullName evidence="4">Secreted protein</fullName>
    </recommendedName>
</protein>
<reference evidence="2 3" key="1">
    <citation type="journal article" date="2018" name="Nat. Ecol. Evol.">
        <title>Genomic signatures of mitonuclear coevolution across populations of Tigriopus californicus.</title>
        <authorList>
            <person name="Barreto F.S."/>
            <person name="Watson E.T."/>
            <person name="Lima T.G."/>
            <person name="Willett C.S."/>
            <person name="Edmands S."/>
            <person name="Li W."/>
            <person name="Burton R.S."/>
        </authorList>
    </citation>
    <scope>NUCLEOTIDE SEQUENCE [LARGE SCALE GENOMIC DNA]</scope>
    <source>
        <strain evidence="2 3">San Diego</strain>
    </source>
</reference>
<evidence type="ECO:0000256" key="1">
    <source>
        <dbReference type="SAM" id="SignalP"/>
    </source>
</evidence>
<keyword evidence="3" id="KW-1185">Reference proteome</keyword>
<evidence type="ECO:0000313" key="3">
    <source>
        <dbReference type="Proteomes" id="UP000318571"/>
    </source>
</evidence>
<gene>
    <name evidence="2" type="ORF">TCAL_10427</name>
</gene>
<dbReference type="Proteomes" id="UP000318571">
    <property type="component" value="Chromosome 2"/>
</dbReference>
<proteinExistence type="predicted"/>
<sequence length="124" mass="14097">MNFFGLGLVIMIVSESFLVSSRSTGPDEVSKFMIEVKTALHQICPGFVEVRYGEEAIKLTPKNHPKLDIRHRRNVQVSNLGACCFKLFEKPHFRGRAEIYLPQQTGHWPRLGSVAKRRCPTVKS</sequence>
<feature type="signal peptide" evidence="1">
    <location>
        <begin position="1"/>
        <end position="23"/>
    </location>
</feature>
<evidence type="ECO:0008006" key="4">
    <source>
        <dbReference type="Google" id="ProtNLM"/>
    </source>
</evidence>
<comment type="caution">
    <text evidence="2">The sequence shown here is derived from an EMBL/GenBank/DDBJ whole genome shotgun (WGS) entry which is preliminary data.</text>
</comment>
<feature type="chain" id="PRO_5021755599" description="Secreted protein" evidence="1">
    <location>
        <begin position="24"/>
        <end position="124"/>
    </location>
</feature>
<dbReference type="AlphaFoldDB" id="A0A553P9P6"/>
<accession>A0A553P9P6</accession>
<name>A0A553P9P6_TIGCA</name>
<dbReference type="EMBL" id="VCGU01000005">
    <property type="protein sequence ID" value="TRY74415.1"/>
    <property type="molecule type" value="Genomic_DNA"/>
</dbReference>
<keyword evidence="1" id="KW-0732">Signal</keyword>